<evidence type="ECO:0000313" key="3">
    <source>
        <dbReference type="EMBL" id="MBB6543535.1"/>
    </source>
</evidence>
<keyword evidence="1" id="KW-0732">Signal</keyword>
<comment type="caution">
    <text evidence="3">The sequence shown here is derived from an EMBL/GenBank/DDBJ whole genome shotgun (WGS) entry which is preliminary data.</text>
</comment>
<organism evidence="3 4">
    <name type="scientific">Thalassotalea piscium</name>
    <dbReference type="NCBI Taxonomy" id="1230533"/>
    <lineage>
        <taxon>Bacteria</taxon>
        <taxon>Pseudomonadati</taxon>
        <taxon>Pseudomonadota</taxon>
        <taxon>Gammaproteobacteria</taxon>
        <taxon>Alteromonadales</taxon>
        <taxon>Colwelliaceae</taxon>
        <taxon>Thalassotalea</taxon>
    </lineage>
</organism>
<evidence type="ECO:0000256" key="1">
    <source>
        <dbReference type="SAM" id="SignalP"/>
    </source>
</evidence>
<dbReference type="EMBL" id="JACHHU010000015">
    <property type="protein sequence ID" value="MBB6543535.1"/>
    <property type="molecule type" value="Genomic_DNA"/>
</dbReference>
<dbReference type="AlphaFoldDB" id="A0A7X0NHG3"/>
<dbReference type="NCBIfam" id="NF038132">
    <property type="entry name" value="PEP_NF038132"/>
    <property type="match status" value="1"/>
</dbReference>
<dbReference type="Pfam" id="PF07589">
    <property type="entry name" value="PEP-CTERM"/>
    <property type="match status" value="1"/>
</dbReference>
<feature type="signal peptide" evidence="1">
    <location>
        <begin position="1"/>
        <end position="27"/>
    </location>
</feature>
<feature type="chain" id="PRO_5031416173" description="Ice-binding protein C-terminal domain-containing protein" evidence="1">
    <location>
        <begin position="28"/>
        <end position="264"/>
    </location>
</feature>
<dbReference type="RefSeq" id="WP_221435178.1">
    <property type="nucleotide sequence ID" value="NZ_AP027362.1"/>
</dbReference>
<gene>
    <name evidence="3" type="ORF">HNQ55_002056</name>
</gene>
<dbReference type="InterPro" id="IPR013424">
    <property type="entry name" value="Ice-binding_C"/>
</dbReference>
<keyword evidence="4" id="KW-1185">Reference proteome</keyword>
<protein>
    <recommendedName>
        <fullName evidence="2">Ice-binding protein C-terminal domain-containing protein</fullName>
    </recommendedName>
</protein>
<evidence type="ECO:0000313" key="4">
    <source>
        <dbReference type="Proteomes" id="UP000537141"/>
    </source>
</evidence>
<accession>A0A7X0NHG3</accession>
<feature type="domain" description="Ice-binding protein C-terminal" evidence="2">
    <location>
        <begin position="242"/>
        <end position="263"/>
    </location>
</feature>
<proteinExistence type="predicted"/>
<name>A0A7X0NHG3_9GAMM</name>
<dbReference type="Proteomes" id="UP000537141">
    <property type="component" value="Unassembled WGS sequence"/>
</dbReference>
<sequence>MNIKKIASLKVVGAVFATALLSSAANASMIFDSGIPSGWSCTGNCGTSGADGDITSSPIGGNYGWVSTENGEYNTNLSIGTDETTGTILQSSLFSANANDDLNFFFNYVTSDGAGFSDYAWARLLDSSFNQVAMLFTARTLETGTIVPGLDMPLPEATLTPGSVDIISGAPTWSPLGGSSGDCWDSGCGYTGWVESNFKIASAGNFYLEFGVTNWNDEDFQSGLAFDGITVGGVVVGEPPVSVPETGTLALFGLALVGLLRRKK</sequence>
<reference evidence="3 4" key="1">
    <citation type="submission" date="2020-08" db="EMBL/GenBank/DDBJ databases">
        <title>Genomic Encyclopedia of Type Strains, Phase IV (KMG-IV): sequencing the most valuable type-strain genomes for metagenomic binning, comparative biology and taxonomic classification.</title>
        <authorList>
            <person name="Goeker M."/>
        </authorList>
    </citation>
    <scope>NUCLEOTIDE SEQUENCE [LARGE SCALE GENOMIC DNA]</scope>
    <source>
        <strain evidence="3 4">DSM 26287</strain>
    </source>
</reference>
<evidence type="ECO:0000259" key="2">
    <source>
        <dbReference type="Pfam" id="PF07589"/>
    </source>
</evidence>